<dbReference type="InterPro" id="IPR057326">
    <property type="entry name" value="KR_dom"/>
</dbReference>
<dbReference type="Proteomes" id="UP000664293">
    <property type="component" value="Unassembled WGS sequence"/>
</dbReference>
<accession>A0ABS3E7S5</accession>
<evidence type="ECO:0000313" key="4">
    <source>
        <dbReference type="EMBL" id="MBN8431362.1"/>
    </source>
</evidence>
<dbReference type="PRINTS" id="PR00081">
    <property type="entry name" value="GDHRDH"/>
</dbReference>
<comment type="similarity">
    <text evidence="1">Belongs to the short-chain dehydrogenases/reductases (SDR) family.</text>
</comment>
<evidence type="ECO:0000256" key="2">
    <source>
        <dbReference type="ARBA" id="ARBA00023002"/>
    </source>
</evidence>
<feature type="domain" description="Ketoreductase" evidence="3">
    <location>
        <begin position="11"/>
        <end position="192"/>
    </location>
</feature>
<dbReference type="SUPFAM" id="SSF51735">
    <property type="entry name" value="NAD(P)-binding Rossmann-fold domains"/>
    <property type="match status" value="1"/>
</dbReference>
<name>A0ABS3E7S5_9GAMM</name>
<protein>
    <submittedName>
        <fullName evidence="4">SDR family NAD(P)-dependent oxidoreductase</fullName>
    </submittedName>
</protein>
<dbReference type="PANTHER" id="PTHR44196">
    <property type="entry name" value="DEHYDROGENASE/REDUCTASE SDR FAMILY MEMBER 7B"/>
    <property type="match status" value="1"/>
</dbReference>
<evidence type="ECO:0000313" key="5">
    <source>
        <dbReference type="Proteomes" id="UP000664293"/>
    </source>
</evidence>
<organism evidence="4 5">
    <name type="scientific">Microbulbifer salipaludis</name>
    <dbReference type="NCBI Taxonomy" id="187980"/>
    <lineage>
        <taxon>Bacteria</taxon>
        <taxon>Pseudomonadati</taxon>
        <taxon>Pseudomonadota</taxon>
        <taxon>Gammaproteobacteria</taxon>
        <taxon>Cellvibrionales</taxon>
        <taxon>Microbulbiferaceae</taxon>
        <taxon>Microbulbifer</taxon>
    </lineage>
</organism>
<evidence type="ECO:0000259" key="3">
    <source>
        <dbReference type="SMART" id="SM00822"/>
    </source>
</evidence>
<keyword evidence="5" id="KW-1185">Reference proteome</keyword>
<dbReference type="RefSeq" id="WP_207002006.1">
    <property type="nucleotide sequence ID" value="NZ_JAEKJR010000002.1"/>
</dbReference>
<proteinExistence type="inferred from homology"/>
<evidence type="ECO:0000256" key="1">
    <source>
        <dbReference type="ARBA" id="ARBA00006484"/>
    </source>
</evidence>
<gene>
    <name evidence="4" type="ORF">JF535_10920</name>
</gene>
<keyword evidence="2" id="KW-0560">Oxidoreductase</keyword>
<dbReference type="Gene3D" id="3.40.50.720">
    <property type="entry name" value="NAD(P)-binding Rossmann-like Domain"/>
    <property type="match status" value="1"/>
</dbReference>
<comment type="caution">
    <text evidence="4">The sequence shown here is derived from an EMBL/GenBank/DDBJ whole genome shotgun (WGS) entry which is preliminary data.</text>
</comment>
<dbReference type="InterPro" id="IPR002347">
    <property type="entry name" value="SDR_fam"/>
</dbReference>
<dbReference type="InterPro" id="IPR020904">
    <property type="entry name" value="Sc_DH/Rdtase_CS"/>
</dbReference>
<dbReference type="PANTHER" id="PTHR44196:SF1">
    <property type="entry name" value="DEHYDROGENASE_REDUCTASE SDR FAMILY MEMBER 7B"/>
    <property type="match status" value="1"/>
</dbReference>
<dbReference type="PROSITE" id="PS00061">
    <property type="entry name" value="ADH_SHORT"/>
    <property type="match status" value="1"/>
</dbReference>
<dbReference type="InterPro" id="IPR036291">
    <property type="entry name" value="NAD(P)-bd_dom_sf"/>
</dbReference>
<dbReference type="SMART" id="SM00822">
    <property type="entry name" value="PKS_KR"/>
    <property type="match status" value="1"/>
</dbReference>
<reference evidence="4 5" key="1">
    <citation type="submission" date="2020-12" db="EMBL/GenBank/DDBJ databases">
        <title>Oil enriched cultivation method for isolating marine PHA-producing bacteria.</title>
        <authorList>
            <person name="Zheng W."/>
            <person name="Yu S."/>
            <person name="Huang Y."/>
        </authorList>
    </citation>
    <scope>NUCLEOTIDE SEQUENCE [LARGE SCALE GENOMIC DNA]</scope>
    <source>
        <strain evidence="4 5">SN0-2</strain>
    </source>
</reference>
<dbReference type="Pfam" id="PF00106">
    <property type="entry name" value="adh_short"/>
    <property type="match status" value="1"/>
</dbReference>
<dbReference type="EMBL" id="JAEKJR010000002">
    <property type="protein sequence ID" value="MBN8431362.1"/>
    <property type="molecule type" value="Genomic_DNA"/>
</dbReference>
<sequence length="263" mass="28600">MSNAMEPSAKKTIWVTGASSGIGEALVRALVAEGHFVIVSGRNRDALLKVQQLDPKLIRVLSCDVGDDASMAEAGVALREITDQLDTVIAGAGTCEYDDGLTLDIDSYRRVFDANFFGVVNTLREALPLLSNARSPIFAAVGSLSSVVGFPRAEAYGASKAALQYFMDALRADTSQVPLRTVLIRPGFIDTPLTQENDFDMPFLMSPDEAAQRILAGLNGNKAVIDFPRRLSWPLRMLGLLRPIWFGVCAPRMTRIKKLRRGA</sequence>